<dbReference type="EC" id="2.7.13.3" evidence="3"/>
<evidence type="ECO:0000256" key="5">
    <source>
        <dbReference type="ARBA" id="ARBA00022679"/>
    </source>
</evidence>
<evidence type="ECO:0000256" key="1">
    <source>
        <dbReference type="ARBA" id="ARBA00000085"/>
    </source>
</evidence>
<dbReference type="EMBL" id="CP038150">
    <property type="protein sequence ID" value="QBR01918.1"/>
    <property type="molecule type" value="Genomic_DNA"/>
</dbReference>
<keyword evidence="9" id="KW-0067">ATP-binding</keyword>
<dbReference type="SMART" id="SM00387">
    <property type="entry name" value="HATPase_c"/>
    <property type="match status" value="1"/>
</dbReference>
<dbReference type="OrthoDB" id="8872837at2"/>
<dbReference type="InterPro" id="IPR036097">
    <property type="entry name" value="HisK_dim/P_sf"/>
</dbReference>
<keyword evidence="8" id="KW-0418">Kinase</keyword>
<dbReference type="Pfam" id="PF13493">
    <property type="entry name" value="DUF4118"/>
    <property type="match status" value="1"/>
</dbReference>
<evidence type="ECO:0000256" key="11">
    <source>
        <dbReference type="ARBA" id="ARBA00023012"/>
    </source>
</evidence>
<dbReference type="PROSITE" id="PS50113">
    <property type="entry name" value="PAC"/>
    <property type="match status" value="2"/>
</dbReference>
<evidence type="ECO:0000256" key="10">
    <source>
        <dbReference type="ARBA" id="ARBA00022989"/>
    </source>
</evidence>
<dbReference type="InterPro" id="IPR013655">
    <property type="entry name" value="PAS_fold_3"/>
</dbReference>
<protein>
    <recommendedName>
        <fullName evidence="3">histidine kinase</fullName>
        <ecNumber evidence="3">2.7.13.3</ecNumber>
    </recommendedName>
</protein>
<keyword evidence="12 13" id="KW-0472">Membrane</keyword>
<dbReference type="PROSITE" id="PS50112">
    <property type="entry name" value="PAS"/>
    <property type="match status" value="1"/>
</dbReference>
<dbReference type="GO" id="GO:0016020">
    <property type="term" value="C:membrane"/>
    <property type="evidence" value="ECO:0007669"/>
    <property type="project" value="UniProtKB-SubCell"/>
</dbReference>
<evidence type="ECO:0000313" key="18">
    <source>
        <dbReference type="Proteomes" id="UP000295727"/>
    </source>
</evidence>
<feature type="domain" description="PAC" evidence="16">
    <location>
        <begin position="342"/>
        <end position="393"/>
    </location>
</feature>
<keyword evidence="10 13" id="KW-1133">Transmembrane helix</keyword>
<feature type="domain" description="Histidine kinase" evidence="14">
    <location>
        <begin position="413"/>
        <end position="629"/>
    </location>
</feature>
<dbReference type="InterPro" id="IPR013767">
    <property type="entry name" value="PAS_fold"/>
</dbReference>
<comment type="catalytic activity">
    <reaction evidence="1">
        <text>ATP + protein L-histidine = ADP + protein N-phospho-L-histidine.</text>
        <dbReference type="EC" id="2.7.13.3"/>
    </reaction>
</comment>
<dbReference type="Gene3D" id="1.10.287.130">
    <property type="match status" value="1"/>
</dbReference>
<dbReference type="RefSeq" id="WP_134757038.1">
    <property type="nucleotide sequence ID" value="NZ_CP038150.1"/>
</dbReference>
<keyword evidence="6 13" id="KW-0812">Transmembrane</keyword>
<feature type="transmembrane region" description="Helical" evidence="13">
    <location>
        <begin position="116"/>
        <end position="136"/>
    </location>
</feature>
<dbReference type="GO" id="GO:0006355">
    <property type="term" value="P:regulation of DNA-templated transcription"/>
    <property type="evidence" value="ECO:0007669"/>
    <property type="project" value="InterPro"/>
</dbReference>
<dbReference type="SUPFAM" id="SSF55874">
    <property type="entry name" value="ATPase domain of HSP90 chaperone/DNA topoisomerase II/histidine kinase"/>
    <property type="match status" value="1"/>
</dbReference>
<evidence type="ECO:0000256" key="4">
    <source>
        <dbReference type="ARBA" id="ARBA00022553"/>
    </source>
</evidence>
<sequence>MTSFLGPEYRPARLPHILAHAHPYWKRRHITRTQFAYTALVWIAGSLALAGTTWVCFQSHVDISTASLILRLVVVVLALFTSFFSSFLFAILGATLLDYFFTKPLFHLSVYRREDVVALLTFTITTLVVSALIRYIRLLGNVQREQARLLDLTNDSIFVRDDGDIIRYWNRAAESLYGWKRSEAIGKHAYTLLATVFPCSLEEINHALFQTGHWEGELVHTTRDGAKLVLASRWSVQIDANGKLCAILESNTDITRRKQAEEALRRSEAEFLAEAQRLSQTGSFAWNTQTSAVSWSAQTFRIFEYDATVPPSIELFFARLHPEDATSARSAFATAVAAKRHLDLDTRLLMPDGAIKHVHVVAHALETAPAGVQYIGAVMDVSAARRAEEQIRSTQAELERISRATVLGVLSASIAHEVGQPLAAIMTFGQTAQRWIVREPPELDEVHGCLDGVIASATRASSIVQRVRDMTSRTTAQRELLNLNDVADEMAALLSWELSRHGIELQFKLAQSLPPILANRIQLQQVLMNLLVNAMQAMSGSAGEQRNIMVESRLDDSGHVTVAVRDSGPGIHTDDLQRLFEAFYTTKSAGMGMGLSICRSIVVSHCGRIWAANNADCGATFSFSLPPARKPAAQETGDKTCPSAP</sequence>
<evidence type="ECO:0000259" key="14">
    <source>
        <dbReference type="PROSITE" id="PS50109"/>
    </source>
</evidence>
<feature type="transmembrane region" description="Helical" evidence="13">
    <location>
        <begin position="35"/>
        <end position="57"/>
    </location>
</feature>
<dbReference type="Pfam" id="PF00512">
    <property type="entry name" value="HisKA"/>
    <property type="match status" value="1"/>
</dbReference>
<evidence type="ECO:0000256" key="9">
    <source>
        <dbReference type="ARBA" id="ARBA00022840"/>
    </source>
</evidence>
<evidence type="ECO:0000256" key="13">
    <source>
        <dbReference type="SAM" id="Phobius"/>
    </source>
</evidence>
<feature type="transmembrane region" description="Helical" evidence="13">
    <location>
        <begin position="69"/>
        <end position="96"/>
    </location>
</feature>
<dbReference type="InterPro" id="IPR005467">
    <property type="entry name" value="His_kinase_dom"/>
</dbReference>
<dbReference type="SUPFAM" id="SSF55785">
    <property type="entry name" value="PYP-like sensor domain (PAS domain)"/>
    <property type="match status" value="2"/>
</dbReference>
<dbReference type="PANTHER" id="PTHR43065">
    <property type="entry name" value="SENSOR HISTIDINE KINASE"/>
    <property type="match status" value="1"/>
</dbReference>
<dbReference type="InterPro" id="IPR004358">
    <property type="entry name" value="Sig_transdc_His_kin-like_C"/>
</dbReference>
<organism evidence="17 18">
    <name type="scientific">Paraburkholderia pallida</name>
    <dbReference type="NCBI Taxonomy" id="2547399"/>
    <lineage>
        <taxon>Bacteria</taxon>
        <taxon>Pseudomonadati</taxon>
        <taxon>Pseudomonadota</taxon>
        <taxon>Betaproteobacteria</taxon>
        <taxon>Burkholderiales</taxon>
        <taxon>Burkholderiaceae</taxon>
        <taxon>Paraburkholderia</taxon>
    </lineage>
</organism>
<dbReference type="AlphaFoldDB" id="A0A4P7D1Z6"/>
<dbReference type="NCBIfam" id="TIGR00229">
    <property type="entry name" value="sensory_box"/>
    <property type="match status" value="1"/>
</dbReference>
<evidence type="ECO:0000256" key="7">
    <source>
        <dbReference type="ARBA" id="ARBA00022741"/>
    </source>
</evidence>
<proteinExistence type="predicted"/>
<keyword evidence="11" id="KW-0902">Two-component regulatory system</keyword>
<dbReference type="PROSITE" id="PS50109">
    <property type="entry name" value="HIS_KIN"/>
    <property type="match status" value="1"/>
</dbReference>
<keyword evidence="7" id="KW-0547">Nucleotide-binding</keyword>
<dbReference type="InterPro" id="IPR036890">
    <property type="entry name" value="HATPase_C_sf"/>
</dbReference>
<dbReference type="PANTHER" id="PTHR43065:SF10">
    <property type="entry name" value="PEROXIDE STRESS-ACTIVATED HISTIDINE KINASE MAK3"/>
    <property type="match status" value="1"/>
</dbReference>
<evidence type="ECO:0000256" key="3">
    <source>
        <dbReference type="ARBA" id="ARBA00012438"/>
    </source>
</evidence>
<evidence type="ECO:0000256" key="6">
    <source>
        <dbReference type="ARBA" id="ARBA00022692"/>
    </source>
</evidence>
<dbReference type="InterPro" id="IPR000014">
    <property type="entry name" value="PAS"/>
</dbReference>
<dbReference type="Pfam" id="PF02518">
    <property type="entry name" value="HATPase_c"/>
    <property type="match status" value="1"/>
</dbReference>
<dbReference type="InterPro" id="IPR000700">
    <property type="entry name" value="PAS-assoc_C"/>
</dbReference>
<dbReference type="CDD" id="cd00082">
    <property type="entry name" value="HisKA"/>
    <property type="match status" value="1"/>
</dbReference>
<dbReference type="FunFam" id="3.30.565.10:FF:000042">
    <property type="entry name" value="Two-component sensor histidine kinase KdpD"/>
    <property type="match status" value="1"/>
</dbReference>
<dbReference type="Gene3D" id="3.30.450.20">
    <property type="entry name" value="PAS domain"/>
    <property type="match status" value="2"/>
</dbReference>
<dbReference type="SUPFAM" id="SSF47384">
    <property type="entry name" value="Homodimeric domain of signal transducing histidine kinase"/>
    <property type="match status" value="1"/>
</dbReference>
<evidence type="ECO:0000259" key="16">
    <source>
        <dbReference type="PROSITE" id="PS50113"/>
    </source>
</evidence>
<evidence type="ECO:0000259" key="15">
    <source>
        <dbReference type="PROSITE" id="PS50112"/>
    </source>
</evidence>
<comment type="subcellular location">
    <subcellularLocation>
        <location evidence="2">Membrane</location>
        <topology evidence="2">Multi-pass membrane protein</topology>
    </subcellularLocation>
</comment>
<keyword evidence="5" id="KW-0808">Transferase</keyword>
<accession>A0A4P7D1Z6</accession>
<feature type="domain" description="PAC" evidence="16">
    <location>
        <begin position="212"/>
        <end position="266"/>
    </location>
</feature>
<reference evidence="17 18" key="1">
    <citation type="submission" date="2019-03" db="EMBL/GenBank/DDBJ databases">
        <title>Paraburkholderia sp. 7MH5, isolated from subtropical forest soil.</title>
        <authorList>
            <person name="Gao Z.-H."/>
            <person name="Qiu L.-H."/>
        </authorList>
    </citation>
    <scope>NUCLEOTIDE SEQUENCE [LARGE SCALE GENOMIC DNA]</scope>
    <source>
        <strain evidence="17 18">7MH5</strain>
    </source>
</reference>
<keyword evidence="18" id="KW-1185">Reference proteome</keyword>
<evidence type="ECO:0000313" key="17">
    <source>
        <dbReference type="EMBL" id="QBR01918.1"/>
    </source>
</evidence>
<gene>
    <name evidence="17" type="ORF">E1956_32810</name>
</gene>
<dbReference type="Proteomes" id="UP000295727">
    <property type="component" value="Chromosome 3"/>
</dbReference>
<dbReference type="InterPro" id="IPR038318">
    <property type="entry name" value="KdpD_sf"/>
</dbReference>
<dbReference type="PRINTS" id="PR00344">
    <property type="entry name" value="BCTRLSENSOR"/>
</dbReference>
<dbReference type="InterPro" id="IPR003594">
    <property type="entry name" value="HATPase_dom"/>
</dbReference>
<dbReference type="SMART" id="SM00091">
    <property type="entry name" value="PAS"/>
    <property type="match status" value="3"/>
</dbReference>
<dbReference type="InterPro" id="IPR003661">
    <property type="entry name" value="HisK_dim/P_dom"/>
</dbReference>
<dbReference type="SMART" id="SM00388">
    <property type="entry name" value="HisKA"/>
    <property type="match status" value="1"/>
</dbReference>
<dbReference type="Gene3D" id="1.20.120.620">
    <property type="entry name" value="Backbone structure of the membrane domain of e. Coli histidine kinase receptor kdpd"/>
    <property type="match status" value="1"/>
</dbReference>
<name>A0A4P7D1Z6_9BURK</name>
<dbReference type="GO" id="GO:0042802">
    <property type="term" value="F:identical protein binding"/>
    <property type="evidence" value="ECO:0007669"/>
    <property type="project" value="UniProtKB-ARBA"/>
</dbReference>
<dbReference type="InterPro" id="IPR035965">
    <property type="entry name" value="PAS-like_dom_sf"/>
</dbReference>
<dbReference type="KEGG" id="ppai:E1956_32810"/>
<evidence type="ECO:0000256" key="12">
    <source>
        <dbReference type="ARBA" id="ARBA00023136"/>
    </source>
</evidence>
<keyword evidence="4" id="KW-0597">Phosphoprotein</keyword>
<dbReference type="InterPro" id="IPR025201">
    <property type="entry name" value="KdpD_TM"/>
</dbReference>
<dbReference type="GO" id="GO:0000155">
    <property type="term" value="F:phosphorelay sensor kinase activity"/>
    <property type="evidence" value="ECO:0007669"/>
    <property type="project" value="InterPro"/>
</dbReference>
<dbReference type="Pfam" id="PF00989">
    <property type="entry name" value="PAS"/>
    <property type="match status" value="1"/>
</dbReference>
<dbReference type="Gene3D" id="3.30.565.10">
    <property type="entry name" value="Histidine kinase-like ATPase, C-terminal domain"/>
    <property type="match status" value="1"/>
</dbReference>
<dbReference type="Pfam" id="PF08447">
    <property type="entry name" value="PAS_3"/>
    <property type="match status" value="1"/>
</dbReference>
<evidence type="ECO:0000256" key="2">
    <source>
        <dbReference type="ARBA" id="ARBA00004141"/>
    </source>
</evidence>
<dbReference type="CDD" id="cd00130">
    <property type="entry name" value="PAS"/>
    <property type="match status" value="1"/>
</dbReference>
<evidence type="ECO:0000256" key="8">
    <source>
        <dbReference type="ARBA" id="ARBA00022777"/>
    </source>
</evidence>
<dbReference type="GO" id="GO:0005524">
    <property type="term" value="F:ATP binding"/>
    <property type="evidence" value="ECO:0007669"/>
    <property type="project" value="UniProtKB-KW"/>
</dbReference>
<feature type="domain" description="PAS" evidence="15">
    <location>
        <begin position="142"/>
        <end position="208"/>
    </location>
</feature>